<dbReference type="RefSeq" id="WP_053994390.1">
    <property type="nucleotide sequence ID" value="NZ_CP065643.1"/>
</dbReference>
<dbReference type="GO" id="GO:0005829">
    <property type="term" value="C:cytosol"/>
    <property type="evidence" value="ECO:0007669"/>
    <property type="project" value="TreeGrafter"/>
</dbReference>
<dbReference type="PANTHER" id="PTHR48111:SF40">
    <property type="entry name" value="PHOSPHATE REGULON TRANSCRIPTIONAL REGULATORY PROTEIN PHOB"/>
    <property type="match status" value="1"/>
</dbReference>
<dbReference type="GO" id="GO:0006355">
    <property type="term" value="P:regulation of DNA-templated transcription"/>
    <property type="evidence" value="ECO:0007669"/>
    <property type="project" value="InterPro"/>
</dbReference>
<dbReference type="EMBL" id="LGCI01000005">
    <property type="protein sequence ID" value="KOY83149.1"/>
    <property type="molecule type" value="Genomic_DNA"/>
</dbReference>
<dbReference type="Gene3D" id="3.40.50.2300">
    <property type="match status" value="1"/>
</dbReference>
<dbReference type="InterPro" id="IPR001867">
    <property type="entry name" value="OmpR/PhoB-type_DNA-bd"/>
</dbReference>
<evidence type="ECO:0000256" key="4">
    <source>
        <dbReference type="ARBA" id="ARBA00023015"/>
    </source>
</evidence>
<keyword evidence="5 8" id="KW-0238">DNA-binding</keyword>
<gene>
    <name evidence="11" type="ORF">ADM90_07605</name>
</gene>
<dbReference type="InterPro" id="IPR039420">
    <property type="entry name" value="WalR-like"/>
</dbReference>
<dbReference type="InterPro" id="IPR001789">
    <property type="entry name" value="Sig_transdc_resp-reg_receiver"/>
</dbReference>
<keyword evidence="6" id="KW-0804">Transcription</keyword>
<dbReference type="Pfam" id="PF00486">
    <property type="entry name" value="Trans_reg_C"/>
    <property type="match status" value="1"/>
</dbReference>
<evidence type="ECO:0000256" key="8">
    <source>
        <dbReference type="PROSITE-ProRule" id="PRU01091"/>
    </source>
</evidence>
<dbReference type="GO" id="GO:0000156">
    <property type="term" value="F:phosphorelay response regulator activity"/>
    <property type="evidence" value="ECO:0007669"/>
    <property type="project" value="TreeGrafter"/>
</dbReference>
<feature type="modified residue" description="4-aspartylphosphate" evidence="7">
    <location>
        <position position="53"/>
    </location>
</feature>
<dbReference type="Gene3D" id="1.10.10.10">
    <property type="entry name" value="Winged helix-like DNA-binding domain superfamily/Winged helix DNA-binding domain"/>
    <property type="match status" value="1"/>
</dbReference>
<feature type="domain" description="Response regulatory" evidence="9">
    <location>
        <begin position="4"/>
        <end position="117"/>
    </location>
</feature>
<dbReference type="AlphaFoldDB" id="A0A0M9DL78"/>
<dbReference type="GO" id="GO:0000976">
    <property type="term" value="F:transcription cis-regulatory region binding"/>
    <property type="evidence" value="ECO:0007669"/>
    <property type="project" value="TreeGrafter"/>
</dbReference>
<dbReference type="PROSITE" id="PS50110">
    <property type="entry name" value="RESPONSE_REGULATORY"/>
    <property type="match status" value="1"/>
</dbReference>
<dbReference type="Pfam" id="PF00072">
    <property type="entry name" value="Response_reg"/>
    <property type="match status" value="1"/>
</dbReference>
<reference evidence="11 12" key="1">
    <citation type="submission" date="2015-07" db="EMBL/GenBank/DDBJ databases">
        <title>Genome sequencing project for genomic taxonomy and phylogenomics of Bacillus-like bacteria.</title>
        <authorList>
            <person name="Liu B."/>
            <person name="Wang J."/>
            <person name="Zhu Y."/>
            <person name="Liu G."/>
            <person name="Chen Q."/>
            <person name="Chen Z."/>
            <person name="Che J."/>
            <person name="Ge C."/>
            <person name="Shi H."/>
            <person name="Pan Z."/>
            <person name="Liu X."/>
        </authorList>
    </citation>
    <scope>NUCLEOTIDE SEQUENCE [LARGE SCALE GENOMIC DNA]</scope>
    <source>
        <strain evidence="11 12">DSM 54</strain>
    </source>
</reference>
<feature type="domain" description="OmpR/PhoB-type" evidence="10">
    <location>
        <begin position="128"/>
        <end position="226"/>
    </location>
</feature>
<feature type="DNA-binding region" description="OmpR/PhoB-type" evidence="8">
    <location>
        <begin position="128"/>
        <end position="226"/>
    </location>
</feature>
<dbReference type="Proteomes" id="UP000037977">
    <property type="component" value="Unassembled WGS sequence"/>
</dbReference>
<dbReference type="InterPro" id="IPR036388">
    <property type="entry name" value="WH-like_DNA-bd_sf"/>
</dbReference>
<dbReference type="CDD" id="cd00383">
    <property type="entry name" value="trans_reg_C"/>
    <property type="match status" value="1"/>
</dbReference>
<protein>
    <submittedName>
        <fullName evidence="11">Transcriptional regulator</fullName>
    </submittedName>
</protein>
<dbReference type="OrthoDB" id="2028620at2"/>
<evidence type="ECO:0000256" key="5">
    <source>
        <dbReference type="ARBA" id="ARBA00023125"/>
    </source>
</evidence>
<dbReference type="GO" id="GO:0032993">
    <property type="term" value="C:protein-DNA complex"/>
    <property type="evidence" value="ECO:0007669"/>
    <property type="project" value="TreeGrafter"/>
</dbReference>
<comment type="subcellular location">
    <subcellularLocation>
        <location evidence="1">Cytoplasm</location>
    </subcellularLocation>
</comment>
<dbReference type="SUPFAM" id="SSF52172">
    <property type="entry name" value="CheY-like"/>
    <property type="match status" value="1"/>
</dbReference>
<dbReference type="PROSITE" id="PS51755">
    <property type="entry name" value="OMPR_PHOB"/>
    <property type="match status" value="1"/>
</dbReference>
<dbReference type="Gene3D" id="6.10.250.690">
    <property type="match status" value="1"/>
</dbReference>
<accession>A0A0M9DL78</accession>
<sequence>MKVDCLVVDDEMALAETTCEYFNMFEVKTAFVTSAAECERFLEEHESSLILLDINLGHESGFDLCKKLRKTTQIPILFISARSSDDDVLIALNIGGDDYIQKPYTLSILLAKVKAVLKRYGSGSSNQQEVLTFGQIQMDTKLHRMRVKGVDIQLKMMEYKLLHYLAKNKNRIITKDELFQNVWGDSFVGDGTLNVHIRHLREKIEEDPKNPQLIKTVWGTGYILEDTSG</sequence>
<keyword evidence="3" id="KW-0902">Two-component regulatory system</keyword>
<evidence type="ECO:0000313" key="12">
    <source>
        <dbReference type="Proteomes" id="UP000037977"/>
    </source>
</evidence>
<keyword evidence="12" id="KW-1185">Reference proteome</keyword>
<dbReference type="CDD" id="cd17574">
    <property type="entry name" value="REC_OmpR"/>
    <property type="match status" value="1"/>
</dbReference>
<dbReference type="SMART" id="SM00448">
    <property type="entry name" value="REC"/>
    <property type="match status" value="1"/>
</dbReference>
<evidence type="ECO:0000256" key="2">
    <source>
        <dbReference type="ARBA" id="ARBA00022553"/>
    </source>
</evidence>
<keyword evidence="2 7" id="KW-0597">Phosphoprotein</keyword>
<evidence type="ECO:0000256" key="6">
    <source>
        <dbReference type="ARBA" id="ARBA00023163"/>
    </source>
</evidence>
<dbReference type="InterPro" id="IPR011006">
    <property type="entry name" value="CheY-like_superfamily"/>
</dbReference>
<name>A0A0M9DL78_9BACI</name>
<dbReference type="STRING" id="33935.ADM90_07605"/>
<dbReference type="FunFam" id="1.10.10.10:FF:000018">
    <property type="entry name" value="DNA-binding response regulator ResD"/>
    <property type="match status" value="1"/>
</dbReference>
<evidence type="ECO:0000259" key="10">
    <source>
        <dbReference type="PROSITE" id="PS51755"/>
    </source>
</evidence>
<proteinExistence type="predicted"/>
<evidence type="ECO:0000256" key="7">
    <source>
        <dbReference type="PROSITE-ProRule" id="PRU00169"/>
    </source>
</evidence>
<evidence type="ECO:0000256" key="1">
    <source>
        <dbReference type="ARBA" id="ARBA00004496"/>
    </source>
</evidence>
<organism evidence="11 12">
    <name type="scientific">Lysinibacillus macroides</name>
    <dbReference type="NCBI Taxonomy" id="33935"/>
    <lineage>
        <taxon>Bacteria</taxon>
        <taxon>Bacillati</taxon>
        <taxon>Bacillota</taxon>
        <taxon>Bacilli</taxon>
        <taxon>Bacillales</taxon>
        <taxon>Bacillaceae</taxon>
        <taxon>Lysinibacillus</taxon>
    </lineage>
</organism>
<evidence type="ECO:0000313" key="11">
    <source>
        <dbReference type="EMBL" id="KOY83149.1"/>
    </source>
</evidence>
<keyword evidence="4" id="KW-0805">Transcription regulation</keyword>
<dbReference type="PATRIC" id="fig|33935.3.peg.971"/>
<dbReference type="SMART" id="SM00862">
    <property type="entry name" value="Trans_reg_C"/>
    <property type="match status" value="1"/>
</dbReference>
<evidence type="ECO:0000256" key="3">
    <source>
        <dbReference type="ARBA" id="ARBA00023012"/>
    </source>
</evidence>
<evidence type="ECO:0000259" key="9">
    <source>
        <dbReference type="PROSITE" id="PS50110"/>
    </source>
</evidence>
<comment type="caution">
    <text evidence="11">The sequence shown here is derived from an EMBL/GenBank/DDBJ whole genome shotgun (WGS) entry which is preliminary data.</text>
</comment>
<dbReference type="PANTHER" id="PTHR48111">
    <property type="entry name" value="REGULATOR OF RPOS"/>
    <property type="match status" value="1"/>
</dbReference>